<evidence type="ECO:0000256" key="8">
    <source>
        <dbReference type="SAM" id="Phobius"/>
    </source>
</evidence>
<dbReference type="InterPro" id="IPR018584">
    <property type="entry name" value="GT87"/>
</dbReference>
<evidence type="ECO:0000256" key="2">
    <source>
        <dbReference type="ARBA" id="ARBA00022475"/>
    </source>
</evidence>
<dbReference type="EMBL" id="RKQK01000003">
    <property type="protein sequence ID" value="RPE66389.1"/>
    <property type="molecule type" value="Genomic_DNA"/>
</dbReference>
<accession>A0A3N4UGU7</accession>
<comment type="subcellular location">
    <subcellularLocation>
        <location evidence="1">Cell membrane</location>
        <topology evidence="1">Multi-pass membrane protein</topology>
    </subcellularLocation>
</comment>
<feature type="transmembrane region" description="Helical" evidence="8">
    <location>
        <begin position="215"/>
        <end position="235"/>
    </location>
</feature>
<feature type="transmembrane region" description="Helical" evidence="8">
    <location>
        <begin position="375"/>
        <end position="400"/>
    </location>
</feature>
<gene>
    <name evidence="9" type="ORF">EDD53_2091</name>
</gene>
<sequence length="433" mass="47127">MPRFYQRPAFQAFLLIAVMAILSYTSYAGEPAPDLYASWLAGLAWANGTVGDIYPQNTGVFDLLAPAAWYEQLRGTDYSDALYPFIYPPIWAVLTGALTKITTYSTFSAIASFVNPIILSLCVLLAGRIVGLKQVNVILLVAGQVLLFTTWVGQLALVQNQPQILVAFLTLLAIERARAQHNFSAGAALALAASIKLYPAVFIFFFIASGHKKMVLPFILFGAALGGLSVALAGWPLHVVFLDQVKTIAQTVLITPISFSIDPLVGQLFFVDDLPQMERPDWAKLGTANEGTHLAYLFAAKSDLWKQVNSGIALILLAGGCWAMHKARNTAKSGWLWAIFMGLYALASPLSWSYHYIAIVAFAPYIARHISPRKTLLALACVFLPISIPAPVLYLGISIVPMPFQVFGTVSLIAFVGLVTWVAIFRSQIAPKV</sequence>
<evidence type="ECO:0000256" key="1">
    <source>
        <dbReference type="ARBA" id="ARBA00004651"/>
    </source>
</evidence>
<keyword evidence="5 8" id="KW-1133">Transmembrane helix</keyword>
<evidence type="ECO:0000256" key="3">
    <source>
        <dbReference type="ARBA" id="ARBA00022679"/>
    </source>
</evidence>
<keyword evidence="2" id="KW-1003">Cell membrane</keyword>
<dbReference type="OrthoDB" id="7865847at2"/>
<evidence type="ECO:0000256" key="4">
    <source>
        <dbReference type="ARBA" id="ARBA00022692"/>
    </source>
</evidence>
<feature type="transmembrane region" description="Helical" evidence="8">
    <location>
        <begin position="110"/>
        <end position="131"/>
    </location>
</feature>
<evidence type="ECO:0000256" key="5">
    <source>
        <dbReference type="ARBA" id="ARBA00022989"/>
    </source>
</evidence>
<keyword evidence="10" id="KW-1185">Reference proteome</keyword>
<feature type="transmembrane region" description="Helical" evidence="8">
    <location>
        <begin position="185"/>
        <end position="208"/>
    </location>
</feature>
<organism evidence="9 10">
    <name type="scientific">Pacificibacter maritimus</name>
    <dbReference type="NCBI Taxonomy" id="762213"/>
    <lineage>
        <taxon>Bacteria</taxon>
        <taxon>Pseudomonadati</taxon>
        <taxon>Pseudomonadota</taxon>
        <taxon>Alphaproteobacteria</taxon>
        <taxon>Rhodobacterales</taxon>
        <taxon>Roseobacteraceae</taxon>
        <taxon>Pacificibacter</taxon>
    </lineage>
</organism>
<dbReference type="GO" id="GO:0005886">
    <property type="term" value="C:plasma membrane"/>
    <property type="evidence" value="ECO:0007669"/>
    <property type="project" value="UniProtKB-SubCell"/>
</dbReference>
<dbReference type="Pfam" id="PF09594">
    <property type="entry name" value="GT87"/>
    <property type="match status" value="1"/>
</dbReference>
<keyword evidence="3" id="KW-0808">Transferase</keyword>
<proteinExistence type="inferred from homology"/>
<comment type="caution">
    <text evidence="9">The sequence shown here is derived from an EMBL/GenBank/DDBJ whole genome shotgun (WGS) entry which is preliminary data.</text>
</comment>
<dbReference type="RefSeq" id="WP_123793142.1">
    <property type="nucleotide sequence ID" value="NZ_RKQK01000003.1"/>
</dbReference>
<keyword evidence="6 8" id="KW-0472">Membrane</keyword>
<feature type="transmembrane region" description="Helical" evidence="8">
    <location>
        <begin position="406"/>
        <end position="425"/>
    </location>
</feature>
<protein>
    <submittedName>
        <fullName evidence="9">Uncharacterized protein DUF2029</fullName>
    </submittedName>
</protein>
<comment type="similarity">
    <text evidence="7">Belongs to the glycosyltransferase 87 family.</text>
</comment>
<evidence type="ECO:0000256" key="7">
    <source>
        <dbReference type="ARBA" id="ARBA00024033"/>
    </source>
</evidence>
<evidence type="ECO:0000313" key="9">
    <source>
        <dbReference type="EMBL" id="RPE66389.1"/>
    </source>
</evidence>
<name>A0A3N4UGU7_9RHOB</name>
<dbReference type="AlphaFoldDB" id="A0A3N4UGU7"/>
<evidence type="ECO:0000256" key="6">
    <source>
        <dbReference type="ARBA" id="ARBA00023136"/>
    </source>
</evidence>
<evidence type="ECO:0000313" key="10">
    <source>
        <dbReference type="Proteomes" id="UP000269689"/>
    </source>
</evidence>
<dbReference type="GO" id="GO:0016758">
    <property type="term" value="F:hexosyltransferase activity"/>
    <property type="evidence" value="ECO:0007669"/>
    <property type="project" value="InterPro"/>
</dbReference>
<feature type="transmembrane region" description="Helical" evidence="8">
    <location>
        <begin position="137"/>
        <end position="157"/>
    </location>
</feature>
<reference evidence="9 10" key="1">
    <citation type="submission" date="2018-11" db="EMBL/GenBank/DDBJ databases">
        <title>Genomic Encyclopedia of Type Strains, Phase IV (KMG-IV): sequencing the most valuable type-strain genomes for metagenomic binning, comparative biology and taxonomic classification.</title>
        <authorList>
            <person name="Goeker M."/>
        </authorList>
    </citation>
    <scope>NUCLEOTIDE SEQUENCE [LARGE SCALE GENOMIC DNA]</scope>
    <source>
        <strain evidence="9 10">DSM 104731</strain>
    </source>
</reference>
<dbReference type="Proteomes" id="UP000269689">
    <property type="component" value="Unassembled WGS sequence"/>
</dbReference>
<feature type="transmembrane region" description="Helical" evidence="8">
    <location>
        <begin position="337"/>
        <end position="363"/>
    </location>
</feature>
<keyword evidence="4 8" id="KW-0812">Transmembrane</keyword>